<dbReference type="EMBL" id="JH992968">
    <property type="protein sequence ID" value="EKX53960.1"/>
    <property type="molecule type" value="Genomic_DNA"/>
</dbReference>
<dbReference type="InterPro" id="IPR013078">
    <property type="entry name" value="His_Pase_superF_clade-1"/>
</dbReference>
<feature type="region of interest" description="Disordered" evidence="1">
    <location>
        <begin position="375"/>
        <end position="414"/>
    </location>
</feature>
<dbReference type="CDD" id="cd07067">
    <property type="entry name" value="HP_PGM_like"/>
    <property type="match status" value="1"/>
</dbReference>
<protein>
    <submittedName>
        <fullName evidence="2 3">Uncharacterized protein</fullName>
    </submittedName>
</protein>
<reference evidence="4" key="2">
    <citation type="submission" date="2012-11" db="EMBL/GenBank/DDBJ databases">
        <authorList>
            <person name="Kuo A."/>
            <person name="Curtis B.A."/>
            <person name="Tanifuji G."/>
            <person name="Burki F."/>
            <person name="Gruber A."/>
            <person name="Irimia M."/>
            <person name="Maruyama S."/>
            <person name="Arias M.C."/>
            <person name="Ball S.G."/>
            <person name="Gile G.H."/>
            <person name="Hirakawa Y."/>
            <person name="Hopkins J.F."/>
            <person name="Rensing S.A."/>
            <person name="Schmutz J."/>
            <person name="Symeonidi A."/>
            <person name="Elias M."/>
            <person name="Eveleigh R.J."/>
            <person name="Herman E.K."/>
            <person name="Klute M.J."/>
            <person name="Nakayama T."/>
            <person name="Obornik M."/>
            <person name="Reyes-Prieto A."/>
            <person name="Armbrust E.V."/>
            <person name="Aves S.J."/>
            <person name="Beiko R.G."/>
            <person name="Coutinho P."/>
            <person name="Dacks J.B."/>
            <person name="Durnford D.G."/>
            <person name="Fast N.M."/>
            <person name="Green B.R."/>
            <person name="Grisdale C."/>
            <person name="Hempe F."/>
            <person name="Henrissat B."/>
            <person name="Hoppner M.P."/>
            <person name="Ishida K.-I."/>
            <person name="Kim E."/>
            <person name="Koreny L."/>
            <person name="Kroth P.G."/>
            <person name="Liu Y."/>
            <person name="Malik S.-B."/>
            <person name="Maier U.G."/>
            <person name="McRose D."/>
            <person name="Mock T."/>
            <person name="Neilson J.A."/>
            <person name="Onodera N.T."/>
            <person name="Poole A.M."/>
            <person name="Pritham E.J."/>
            <person name="Richards T.A."/>
            <person name="Rocap G."/>
            <person name="Roy S.W."/>
            <person name="Sarai C."/>
            <person name="Schaack S."/>
            <person name="Shirato S."/>
            <person name="Slamovits C.H."/>
            <person name="Spencer D.F."/>
            <person name="Suzuki S."/>
            <person name="Worden A.Z."/>
            <person name="Zauner S."/>
            <person name="Barry K."/>
            <person name="Bell C."/>
            <person name="Bharti A.K."/>
            <person name="Crow J.A."/>
            <person name="Grimwood J."/>
            <person name="Kramer R."/>
            <person name="Lindquist E."/>
            <person name="Lucas S."/>
            <person name="Salamov A."/>
            <person name="McFadden G.I."/>
            <person name="Lane C.E."/>
            <person name="Keeling P.J."/>
            <person name="Gray M.W."/>
            <person name="Grigoriev I.V."/>
            <person name="Archibald J.M."/>
        </authorList>
    </citation>
    <scope>NUCLEOTIDE SEQUENCE</scope>
    <source>
        <strain evidence="4">CCMP2712</strain>
    </source>
</reference>
<dbReference type="GO" id="GO:0016791">
    <property type="term" value="F:phosphatase activity"/>
    <property type="evidence" value="ECO:0007669"/>
    <property type="project" value="TreeGrafter"/>
</dbReference>
<dbReference type="KEGG" id="gtt:GUITHDRAFT_160757"/>
<keyword evidence="4" id="KW-1185">Reference proteome</keyword>
<feature type="region of interest" description="Disordered" evidence="1">
    <location>
        <begin position="223"/>
        <end position="269"/>
    </location>
</feature>
<proteinExistence type="predicted"/>
<dbReference type="RefSeq" id="XP_005840940.1">
    <property type="nucleotide sequence ID" value="XM_005840883.1"/>
</dbReference>
<dbReference type="Gene3D" id="3.40.50.1240">
    <property type="entry name" value="Phosphoglycerate mutase-like"/>
    <property type="match status" value="1"/>
</dbReference>
<dbReference type="OrthoDB" id="406368at2759"/>
<reference evidence="2 4" key="1">
    <citation type="journal article" date="2012" name="Nature">
        <title>Algal genomes reveal evolutionary mosaicism and the fate of nucleomorphs.</title>
        <authorList>
            <consortium name="DOE Joint Genome Institute"/>
            <person name="Curtis B.A."/>
            <person name="Tanifuji G."/>
            <person name="Burki F."/>
            <person name="Gruber A."/>
            <person name="Irimia M."/>
            <person name="Maruyama S."/>
            <person name="Arias M.C."/>
            <person name="Ball S.G."/>
            <person name="Gile G.H."/>
            <person name="Hirakawa Y."/>
            <person name="Hopkins J.F."/>
            <person name="Kuo A."/>
            <person name="Rensing S.A."/>
            <person name="Schmutz J."/>
            <person name="Symeonidi A."/>
            <person name="Elias M."/>
            <person name="Eveleigh R.J."/>
            <person name="Herman E.K."/>
            <person name="Klute M.J."/>
            <person name="Nakayama T."/>
            <person name="Obornik M."/>
            <person name="Reyes-Prieto A."/>
            <person name="Armbrust E.V."/>
            <person name="Aves S.J."/>
            <person name="Beiko R.G."/>
            <person name="Coutinho P."/>
            <person name="Dacks J.B."/>
            <person name="Durnford D.G."/>
            <person name="Fast N.M."/>
            <person name="Green B.R."/>
            <person name="Grisdale C.J."/>
            <person name="Hempel F."/>
            <person name="Henrissat B."/>
            <person name="Hoppner M.P."/>
            <person name="Ishida K."/>
            <person name="Kim E."/>
            <person name="Koreny L."/>
            <person name="Kroth P.G."/>
            <person name="Liu Y."/>
            <person name="Malik S.B."/>
            <person name="Maier U.G."/>
            <person name="McRose D."/>
            <person name="Mock T."/>
            <person name="Neilson J.A."/>
            <person name="Onodera N.T."/>
            <person name="Poole A.M."/>
            <person name="Pritham E.J."/>
            <person name="Richards T.A."/>
            <person name="Rocap G."/>
            <person name="Roy S.W."/>
            <person name="Sarai C."/>
            <person name="Schaack S."/>
            <person name="Shirato S."/>
            <person name="Slamovits C.H."/>
            <person name="Spencer D.F."/>
            <person name="Suzuki S."/>
            <person name="Worden A.Z."/>
            <person name="Zauner S."/>
            <person name="Barry K."/>
            <person name="Bell C."/>
            <person name="Bharti A.K."/>
            <person name="Crow J.A."/>
            <person name="Grimwood J."/>
            <person name="Kramer R."/>
            <person name="Lindquist E."/>
            <person name="Lucas S."/>
            <person name="Salamov A."/>
            <person name="McFadden G.I."/>
            <person name="Lane C.E."/>
            <person name="Keeling P.J."/>
            <person name="Gray M.W."/>
            <person name="Grigoriev I.V."/>
            <person name="Archibald J.M."/>
        </authorList>
    </citation>
    <scope>NUCLEOTIDE SEQUENCE</scope>
    <source>
        <strain evidence="2 4">CCMP2712</strain>
    </source>
</reference>
<feature type="compositionally biased region" description="Basic and acidic residues" evidence="1">
    <location>
        <begin position="496"/>
        <end position="505"/>
    </location>
</feature>
<reference evidence="3" key="3">
    <citation type="submission" date="2015-06" db="UniProtKB">
        <authorList>
            <consortium name="EnsemblProtists"/>
        </authorList>
    </citation>
    <scope>IDENTIFICATION</scope>
</reference>
<feature type="region of interest" description="Disordered" evidence="1">
    <location>
        <begin position="285"/>
        <end position="307"/>
    </location>
</feature>
<evidence type="ECO:0000313" key="4">
    <source>
        <dbReference type="Proteomes" id="UP000011087"/>
    </source>
</evidence>
<dbReference type="InterPro" id="IPR029033">
    <property type="entry name" value="His_PPase_superfam"/>
</dbReference>
<feature type="region of interest" description="Disordered" evidence="1">
    <location>
        <begin position="102"/>
        <end position="135"/>
    </location>
</feature>
<gene>
    <name evidence="2" type="ORF">GUITHDRAFT_160757</name>
</gene>
<feature type="compositionally biased region" description="Polar residues" evidence="1">
    <location>
        <begin position="378"/>
        <end position="390"/>
    </location>
</feature>
<dbReference type="OMA" id="NDPRHAL"/>
<feature type="region of interest" description="Disordered" evidence="1">
    <location>
        <begin position="469"/>
        <end position="518"/>
    </location>
</feature>
<dbReference type="eggNOG" id="KOG4754">
    <property type="taxonomic scope" value="Eukaryota"/>
</dbReference>
<feature type="compositionally biased region" description="Basic and acidic residues" evidence="1">
    <location>
        <begin position="246"/>
        <end position="255"/>
    </location>
</feature>
<dbReference type="PaxDb" id="55529-EKX53960"/>
<dbReference type="HOGENOM" id="CLU_378778_0_0_1"/>
<dbReference type="SMART" id="SM00855">
    <property type="entry name" value="PGAM"/>
    <property type="match status" value="1"/>
</dbReference>
<evidence type="ECO:0000313" key="3">
    <source>
        <dbReference type="EnsemblProtists" id="EKX53960"/>
    </source>
</evidence>
<dbReference type="PANTHER" id="PTHR48100">
    <property type="entry name" value="BROAD-SPECIFICITY PHOSPHATASE YOR283W-RELATED"/>
    <property type="match status" value="1"/>
</dbReference>
<dbReference type="InterPro" id="IPR010736">
    <property type="entry name" value="SHIPPO-rpt"/>
</dbReference>
<evidence type="ECO:0000256" key="1">
    <source>
        <dbReference type="SAM" id="MobiDB-lite"/>
    </source>
</evidence>
<feature type="region of interest" description="Disordered" evidence="1">
    <location>
        <begin position="332"/>
        <end position="356"/>
    </location>
</feature>
<dbReference type="InterPro" id="IPR050275">
    <property type="entry name" value="PGM_Phosphatase"/>
</dbReference>
<dbReference type="AlphaFoldDB" id="L1K0I6"/>
<accession>L1K0I6</accession>
<dbReference type="PANTHER" id="PTHR48100:SF1">
    <property type="entry name" value="HISTIDINE PHOSPHATASE FAMILY PROTEIN-RELATED"/>
    <property type="match status" value="1"/>
</dbReference>
<feature type="region of interest" description="Disordered" evidence="1">
    <location>
        <begin position="179"/>
        <end position="202"/>
    </location>
</feature>
<dbReference type="GeneID" id="17310929"/>
<dbReference type="Pfam" id="PF07004">
    <property type="entry name" value="SHIPPO-rpt"/>
    <property type="match status" value="5"/>
</dbReference>
<organism evidence="2">
    <name type="scientific">Guillardia theta (strain CCMP2712)</name>
    <name type="common">Cryptophyte</name>
    <dbReference type="NCBI Taxonomy" id="905079"/>
    <lineage>
        <taxon>Eukaryota</taxon>
        <taxon>Cryptophyceae</taxon>
        <taxon>Pyrenomonadales</taxon>
        <taxon>Geminigeraceae</taxon>
        <taxon>Guillardia</taxon>
    </lineage>
</organism>
<dbReference type="SUPFAM" id="SSF53254">
    <property type="entry name" value="Phosphoglycerate mutase-like"/>
    <property type="match status" value="1"/>
</dbReference>
<dbReference type="GO" id="GO:0005737">
    <property type="term" value="C:cytoplasm"/>
    <property type="evidence" value="ECO:0007669"/>
    <property type="project" value="TreeGrafter"/>
</dbReference>
<dbReference type="EnsemblProtists" id="EKX53960">
    <property type="protein sequence ID" value="EKX53960"/>
    <property type="gene ID" value="GUITHDRAFT_160757"/>
</dbReference>
<dbReference type="Pfam" id="PF00300">
    <property type="entry name" value="His_Phos_1"/>
    <property type="match status" value="1"/>
</dbReference>
<evidence type="ECO:0000313" key="2">
    <source>
        <dbReference type="EMBL" id="EKX53960.1"/>
    </source>
</evidence>
<name>L1K0I6_GUITC</name>
<dbReference type="Proteomes" id="UP000011087">
    <property type="component" value="Unassembled WGS sequence"/>
</dbReference>
<sequence>MAFTSRSERSPTFAKFGNTPVSVGPGSYGSYFNHEIDHAYAPFSSTSERAIGAAARYQDFNTPGPGSYDVARKRYMGGPRFLTSPADVGFLSKSDRLQQESREVLEKPGPGAYDLRSSFESDRRRTVNTSSSAERDSKRIIWYRAPTAPSIPRQDQAFGYEEGPNGQLVKQKPPIVTYAGDKKDMVGPGNYDPVLEPTRPKVRSFDFGRSKSARADLSFLTASEIPGPGAYSSRKQEEGTEVVPQVKEKPVRDEVVSAPGPGSYKIPDSLEKARKKIPEHLQCFGSTSKRLAKEEKPFSTPGPGSYDAVRTSFNDLSSYTAPTMVRRSVPFLSSGTRFNGPVKEAPKAPGPGAYDEDNRYNFVAMLSKKRFSRGGNFGSTSKRFVEQASSQDEDARSPPVTYESKQPKQIQGKLKKGPISVLIAGTPRARAEPELAIEGPAPGQYYKSMEWGTGYKKPANGKTIFISQSQRFQDPSDKFKQQLPGPGTYSSDVMTDGEKQDKCEGSHGSSAGAPRIHGAFPKSKAKTVHFVRHAEGFHNVAAKKHVRGSREYEAALDDPSFFDAKLSPHGEEQCRNLRSTSDHVDYSLVLVSPLTRTLQTYTLGFRERKDVPVIALEHVRERFGKHPCDSRRSVQELRQDFPQVNFTFIAAGPDPHLCTPESCPPRESDAEIDVRVQQFLDFVASRPEKEILVVSHSSFLARMFQEHFKWEEREGKARFENAELRSVVIPFR</sequence>